<dbReference type="EMBL" id="JH431826">
    <property type="status" value="NOT_ANNOTATED_CDS"/>
    <property type="molecule type" value="Genomic_DNA"/>
</dbReference>
<keyword evidence="1" id="KW-0472">Membrane</keyword>
<dbReference type="eggNOG" id="ENOG502S0NT">
    <property type="taxonomic scope" value="Eukaryota"/>
</dbReference>
<dbReference type="EnsemblMetazoa" id="SMAR013470-RA">
    <property type="protein sequence ID" value="SMAR013470-PA"/>
    <property type="gene ID" value="SMAR013470"/>
</dbReference>
<dbReference type="PhylomeDB" id="T1JHY9"/>
<accession>T1JHY9</accession>
<dbReference type="InterPro" id="IPR031720">
    <property type="entry name" value="DUF4728"/>
</dbReference>
<dbReference type="GO" id="GO:0060857">
    <property type="term" value="P:establishment of glial blood-brain barrier"/>
    <property type="evidence" value="ECO:0007669"/>
    <property type="project" value="TreeGrafter"/>
</dbReference>
<keyword evidence="1" id="KW-0812">Transmembrane</keyword>
<keyword evidence="1" id="KW-1133">Transmembrane helix</keyword>
<feature type="transmembrane region" description="Helical" evidence="1">
    <location>
        <begin position="71"/>
        <end position="91"/>
    </location>
</feature>
<dbReference type="Proteomes" id="UP000014500">
    <property type="component" value="Unassembled WGS sequence"/>
</dbReference>
<name>T1JHY9_STRMM</name>
<keyword evidence="3" id="KW-1185">Reference proteome</keyword>
<dbReference type="AlphaFoldDB" id="T1JHY9"/>
<protein>
    <recommendedName>
        <fullName evidence="4">MARVEL domain-containing protein</fullName>
    </recommendedName>
</protein>
<dbReference type="Pfam" id="PF15860">
    <property type="entry name" value="DUF4728"/>
    <property type="match status" value="1"/>
</dbReference>
<sequence length="110" mass="12852">MPCATKIAGGIFIFYFIILGIFSLLLIAGTRRDYRGFLLPYLVWLAVLICYTVSLGIWFSARYYTYPISTWSSIMSWFFSCLIIYCWLCVFSQYQVLKEYQTGNVVVLYP</sequence>
<dbReference type="OMA" id="WIICTAI"/>
<evidence type="ECO:0000256" key="1">
    <source>
        <dbReference type="SAM" id="Phobius"/>
    </source>
</evidence>
<dbReference type="PANTHER" id="PTHR36694">
    <property type="entry name" value="PASIFLORA 1, ISOFORM A-RELATED"/>
    <property type="match status" value="1"/>
</dbReference>
<dbReference type="GO" id="GO:0005886">
    <property type="term" value="C:plasma membrane"/>
    <property type="evidence" value="ECO:0007669"/>
    <property type="project" value="TreeGrafter"/>
</dbReference>
<reference evidence="3" key="1">
    <citation type="submission" date="2011-05" db="EMBL/GenBank/DDBJ databases">
        <authorList>
            <person name="Richards S.R."/>
            <person name="Qu J."/>
            <person name="Jiang H."/>
            <person name="Jhangiani S.N."/>
            <person name="Agravi P."/>
            <person name="Goodspeed R."/>
            <person name="Gross S."/>
            <person name="Mandapat C."/>
            <person name="Jackson L."/>
            <person name="Mathew T."/>
            <person name="Pu L."/>
            <person name="Thornton R."/>
            <person name="Saada N."/>
            <person name="Wilczek-Boney K.B."/>
            <person name="Lee S."/>
            <person name="Kovar C."/>
            <person name="Wu Y."/>
            <person name="Scherer S.E."/>
            <person name="Worley K.C."/>
            <person name="Muzny D.M."/>
            <person name="Gibbs R."/>
        </authorList>
    </citation>
    <scope>NUCLEOTIDE SEQUENCE</scope>
    <source>
        <strain evidence="3">Brora</strain>
    </source>
</reference>
<organism evidence="2 3">
    <name type="scientific">Strigamia maritima</name>
    <name type="common">European centipede</name>
    <name type="synonym">Geophilus maritimus</name>
    <dbReference type="NCBI Taxonomy" id="126957"/>
    <lineage>
        <taxon>Eukaryota</taxon>
        <taxon>Metazoa</taxon>
        <taxon>Ecdysozoa</taxon>
        <taxon>Arthropoda</taxon>
        <taxon>Myriapoda</taxon>
        <taxon>Chilopoda</taxon>
        <taxon>Pleurostigmophora</taxon>
        <taxon>Geophilomorpha</taxon>
        <taxon>Linotaeniidae</taxon>
        <taxon>Strigamia</taxon>
    </lineage>
</organism>
<dbReference type="GO" id="GO:0019991">
    <property type="term" value="P:septate junction assembly"/>
    <property type="evidence" value="ECO:0007669"/>
    <property type="project" value="TreeGrafter"/>
</dbReference>
<evidence type="ECO:0000313" key="3">
    <source>
        <dbReference type="Proteomes" id="UP000014500"/>
    </source>
</evidence>
<evidence type="ECO:0000313" key="2">
    <source>
        <dbReference type="EnsemblMetazoa" id="SMAR013470-PA"/>
    </source>
</evidence>
<evidence type="ECO:0008006" key="4">
    <source>
        <dbReference type="Google" id="ProtNLM"/>
    </source>
</evidence>
<proteinExistence type="predicted"/>
<reference evidence="2" key="2">
    <citation type="submission" date="2015-02" db="UniProtKB">
        <authorList>
            <consortium name="EnsemblMetazoa"/>
        </authorList>
    </citation>
    <scope>IDENTIFICATION</scope>
</reference>
<dbReference type="PANTHER" id="PTHR36694:SF11">
    <property type="entry name" value="LP21121P-RELATED"/>
    <property type="match status" value="1"/>
</dbReference>
<feature type="transmembrane region" description="Helical" evidence="1">
    <location>
        <begin position="39"/>
        <end position="59"/>
    </location>
</feature>
<dbReference type="HOGENOM" id="CLU_2174104_0_0_1"/>
<dbReference type="GO" id="GO:0035159">
    <property type="term" value="P:regulation of tube length, open tracheal system"/>
    <property type="evidence" value="ECO:0007669"/>
    <property type="project" value="TreeGrafter"/>
</dbReference>
<feature type="transmembrane region" description="Helical" evidence="1">
    <location>
        <begin position="6"/>
        <end position="27"/>
    </location>
</feature>